<dbReference type="Proteomes" id="UP000216533">
    <property type="component" value="Unassembled WGS sequence"/>
</dbReference>
<proteinExistence type="inferred from homology"/>
<protein>
    <submittedName>
        <fullName evidence="3">3-ketoacyl-ACP reductase</fullName>
    </submittedName>
</protein>
<dbReference type="PRINTS" id="PR00081">
    <property type="entry name" value="GDHRDH"/>
</dbReference>
<dbReference type="Gene3D" id="3.40.50.720">
    <property type="entry name" value="NAD(P)-binding Rossmann-like Domain"/>
    <property type="match status" value="1"/>
</dbReference>
<comment type="caution">
    <text evidence="3">The sequence shown here is derived from an EMBL/GenBank/DDBJ whole genome shotgun (WGS) entry which is preliminary data.</text>
</comment>
<dbReference type="NCBIfam" id="NF009389">
    <property type="entry name" value="PRK12748.1"/>
    <property type="match status" value="1"/>
</dbReference>
<dbReference type="InterPro" id="IPR002347">
    <property type="entry name" value="SDR_fam"/>
</dbReference>
<evidence type="ECO:0000313" key="3">
    <source>
        <dbReference type="EMBL" id="OYN87655.1"/>
    </source>
</evidence>
<dbReference type="GO" id="GO:0016614">
    <property type="term" value="F:oxidoreductase activity, acting on CH-OH group of donors"/>
    <property type="evidence" value="ECO:0007669"/>
    <property type="project" value="UniProtKB-ARBA"/>
</dbReference>
<evidence type="ECO:0000313" key="4">
    <source>
        <dbReference type="Proteomes" id="UP000216533"/>
    </source>
</evidence>
<dbReference type="Pfam" id="PF13561">
    <property type="entry name" value="adh_short_C2"/>
    <property type="match status" value="1"/>
</dbReference>
<organism evidence="3 4">
    <name type="scientific">Parenemella sanctibonifatiensis</name>
    <dbReference type="NCBI Taxonomy" id="2016505"/>
    <lineage>
        <taxon>Bacteria</taxon>
        <taxon>Bacillati</taxon>
        <taxon>Actinomycetota</taxon>
        <taxon>Actinomycetes</taxon>
        <taxon>Propionibacteriales</taxon>
        <taxon>Propionibacteriaceae</taxon>
        <taxon>Parenemella</taxon>
    </lineage>
</organism>
<sequence length="269" mass="28574">MPELPLTGRVALVTGVSRRRGIGHAISRRLADLGASLVVHGYPAHDADQPWGADDADAVTAELRDRLHPDARVVVESGDLADADEPARLMAAATEAVGHVDILVCNHARSGGDGHLAVMTPAMLDGHWQVNARSTLLLTQAFAAQHDGRPGGRVVWFTSGQGLGPMPDEIAYATSKAALAGITASVAAWLIERGIGLNTVNPGPVNTGYLDDDTRDRPQEALDWVRSQFPQGRVGEPDDPARLVAWLATDDARWIVGEVINSEGGFRRG</sequence>
<dbReference type="PANTHER" id="PTHR48107:SF7">
    <property type="entry name" value="RE15974P"/>
    <property type="match status" value="1"/>
</dbReference>
<dbReference type="EMBL" id="NMVI01000016">
    <property type="protein sequence ID" value="OYN87655.1"/>
    <property type="molecule type" value="Genomic_DNA"/>
</dbReference>
<dbReference type="PANTHER" id="PTHR48107">
    <property type="entry name" value="NADPH-DEPENDENT ALDEHYDE REDUCTASE-LIKE PROTEIN, CHLOROPLASTIC-RELATED"/>
    <property type="match status" value="1"/>
</dbReference>
<name>A0A255EDP3_9ACTN</name>
<evidence type="ECO:0000256" key="2">
    <source>
        <dbReference type="ARBA" id="ARBA00023002"/>
    </source>
</evidence>
<dbReference type="PROSITE" id="PS00061">
    <property type="entry name" value="ADH_SHORT"/>
    <property type="match status" value="1"/>
</dbReference>
<dbReference type="InterPro" id="IPR036291">
    <property type="entry name" value="NAD(P)-bd_dom_sf"/>
</dbReference>
<reference evidence="3 4" key="1">
    <citation type="submission" date="2017-07" db="EMBL/GenBank/DDBJ databases">
        <title>Draft whole genome sequences of clinical Proprionibacteriaceae strains.</title>
        <authorList>
            <person name="Bernier A.-M."/>
            <person name="Bernard K."/>
            <person name="Domingo M.-C."/>
        </authorList>
    </citation>
    <scope>NUCLEOTIDE SEQUENCE [LARGE SCALE GENOMIC DNA]</scope>
    <source>
        <strain evidence="3 4">NML 160184</strain>
    </source>
</reference>
<evidence type="ECO:0000256" key="1">
    <source>
        <dbReference type="ARBA" id="ARBA00006484"/>
    </source>
</evidence>
<comment type="similarity">
    <text evidence="1">Belongs to the short-chain dehydrogenases/reductases (SDR) family.</text>
</comment>
<gene>
    <name evidence="3" type="ORF">CGZ92_08135</name>
</gene>
<dbReference type="SUPFAM" id="SSF51735">
    <property type="entry name" value="NAD(P)-binding Rossmann-fold domains"/>
    <property type="match status" value="1"/>
</dbReference>
<keyword evidence="2" id="KW-0560">Oxidoreductase</keyword>
<dbReference type="RefSeq" id="WP_094450873.1">
    <property type="nucleotide sequence ID" value="NZ_NMVI01000016.1"/>
</dbReference>
<dbReference type="AlphaFoldDB" id="A0A255EDP3"/>
<accession>A0A255EDP3</accession>
<dbReference type="InterPro" id="IPR020904">
    <property type="entry name" value="Sc_DH/Rdtase_CS"/>
</dbReference>